<dbReference type="GeneID" id="59292256"/>
<evidence type="ECO:0000313" key="2">
    <source>
        <dbReference type="EMBL" id="KAF6231110.1"/>
    </source>
</evidence>
<reference evidence="2 3" key="1">
    <citation type="journal article" date="2020" name="Genomics">
        <title>Complete, high-quality genomes from long-read metagenomic sequencing of two wolf lichen thalli reveals enigmatic genome architecture.</title>
        <authorList>
            <person name="McKenzie S.K."/>
            <person name="Walston R.F."/>
            <person name="Allen J.L."/>
        </authorList>
    </citation>
    <scope>NUCLEOTIDE SEQUENCE [LARGE SCALE GENOMIC DNA]</scope>
    <source>
        <strain evidence="2">WasteWater2</strain>
    </source>
</reference>
<sequence>MWRPGVLGFREASERHKPGPDVVVDGDVKGAKRGLGRLFGYLRGEMLEKSTKSGPGLEIGPVFAGGSGGGAEVVVDEGGGRGEEEGEELHALADRVTLLAGEFAVAAIVALIVALSGSASHASSVRLSHLVTARRFRPVRQ</sequence>
<keyword evidence="3" id="KW-1185">Reference proteome</keyword>
<proteinExistence type="predicted"/>
<accession>A0A8H6FMA0</accession>
<dbReference type="Proteomes" id="UP000578531">
    <property type="component" value="Unassembled WGS sequence"/>
</dbReference>
<dbReference type="AlphaFoldDB" id="A0A8H6FMA0"/>
<feature type="transmembrane region" description="Helical" evidence="1">
    <location>
        <begin position="96"/>
        <end position="117"/>
    </location>
</feature>
<protein>
    <submittedName>
        <fullName evidence="2">Uncharacterized protein</fullName>
    </submittedName>
</protein>
<name>A0A8H6FMA0_9LECA</name>
<organism evidence="2 3">
    <name type="scientific">Letharia columbiana</name>
    <dbReference type="NCBI Taxonomy" id="112416"/>
    <lineage>
        <taxon>Eukaryota</taxon>
        <taxon>Fungi</taxon>
        <taxon>Dikarya</taxon>
        <taxon>Ascomycota</taxon>
        <taxon>Pezizomycotina</taxon>
        <taxon>Lecanoromycetes</taxon>
        <taxon>OSLEUM clade</taxon>
        <taxon>Lecanoromycetidae</taxon>
        <taxon>Lecanorales</taxon>
        <taxon>Lecanorineae</taxon>
        <taxon>Parmeliaceae</taxon>
        <taxon>Letharia</taxon>
    </lineage>
</organism>
<keyword evidence="1" id="KW-1133">Transmembrane helix</keyword>
<keyword evidence="1" id="KW-0812">Transmembrane</keyword>
<gene>
    <name evidence="2" type="ORF">HO173_010610</name>
</gene>
<evidence type="ECO:0000256" key="1">
    <source>
        <dbReference type="SAM" id="Phobius"/>
    </source>
</evidence>
<keyword evidence="1" id="KW-0472">Membrane</keyword>
<evidence type="ECO:0000313" key="3">
    <source>
        <dbReference type="Proteomes" id="UP000578531"/>
    </source>
</evidence>
<dbReference type="EMBL" id="JACCJC010000060">
    <property type="protein sequence ID" value="KAF6231110.1"/>
    <property type="molecule type" value="Genomic_DNA"/>
</dbReference>
<comment type="caution">
    <text evidence="2">The sequence shown here is derived from an EMBL/GenBank/DDBJ whole genome shotgun (WGS) entry which is preliminary data.</text>
</comment>
<dbReference type="RefSeq" id="XP_037160543.1">
    <property type="nucleotide sequence ID" value="XM_037312495.1"/>
</dbReference>